<feature type="transmembrane region" description="Helical" evidence="1">
    <location>
        <begin position="39"/>
        <end position="61"/>
    </location>
</feature>
<keyword evidence="3" id="KW-1185">Reference proteome</keyword>
<sequence>MLGIVLLVIGVVGLLLTLLSLIGFEFASVDVHIGDSGAGLLSVTTPFFTGFGLLAGGLIVFGDVSTVVALGAGVAAGVVLAVAAFAVLGYLVGSEEELPSYDLVGSTVRIVEPVSGGRFGTAEVSTPLGARQVTVTSDEAFAHNDRAVIVSRLDHRDGYFVSPLTFGETTHPEGNDHP</sequence>
<dbReference type="Proteomes" id="UP000551501">
    <property type="component" value="Unassembled WGS sequence"/>
</dbReference>
<proteinExistence type="predicted"/>
<accession>A0A840EU02</accession>
<comment type="caution">
    <text evidence="2">The sequence shown here is derived from an EMBL/GenBank/DDBJ whole genome shotgun (WGS) entry which is preliminary data.</text>
</comment>
<feature type="transmembrane region" description="Helical" evidence="1">
    <location>
        <begin position="6"/>
        <end position="27"/>
    </location>
</feature>
<keyword evidence="1" id="KW-0812">Transmembrane</keyword>
<evidence type="ECO:0000256" key="1">
    <source>
        <dbReference type="SAM" id="Phobius"/>
    </source>
</evidence>
<dbReference type="EMBL" id="JACIFP010000001">
    <property type="protein sequence ID" value="MBB4136405.1"/>
    <property type="molecule type" value="Genomic_DNA"/>
</dbReference>
<evidence type="ECO:0000313" key="2">
    <source>
        <dbReference type="EMBL" id="MBB4136405.1"/>
    </source>
</evidence>
<name>A0A840EU02_9ACTN</name>
<protein>
    <recommendedName>
        <fullName evidence="4">NfeD-like C-terminal domain-containing protein</fullName>
    </recommendedName>
</protein>
<evidence type="ECO:0000313" key="3">
    <source>
        <dbReference type="Proteomes" id="UP000551501"/>
    </source>
</evidence>
<feature type="transmembrane region" description="Helical" evidence="1">
    <location>
        <begin position="67"/>
        <end position="92"/>
    </location>
</feature>
<keyword evidence="1" id="KW-1133">Transmembrane helix</keyword>
<dbReference type="RefSeq" id="WP_183371386.1">
    <property type="nucleotide sequence ID" value="NZ_BAABHL010000120.1"/>
</dbReference>
<keyword evidence="1" id="KW-0472">Membrane</keyword>
<reference evidence="2 3" key="1">
    <citation type="submission" date="2020-08" db="EMBL/GenBank/DDBJ databases">
        <title>Sequencing the genomes of 1000 actinobacteria strains.</title>
        <authorList>
            <person name="Klenk H.-P."/>
        </authorList>
    </citation>
    <scope>NUCLEOTIDE SEQUENCE [LARGE SCALE GENOMIC DNA]</scope>
    <source>
        <strain evidence="2 3">DSM 45298</strain>
    </source>
</reference>
<dbReference type="AlphaFoldDB" id="A0A840EU02"/>
<organism evidence="2 3">
    <name type="scientific">Gordonia humi</name>
    <dbReference type="NCBI Taxonomy" id="686429"/>
    <lineage>
        <taxon>Bacteria</taxon>
        <taxon>Bacillati</taxon>
        <taxon>Actinomycetota</taxon>
        <taxon>Actinomycetes</taxon>
        <taxon>Mycobacteriales</taxon>
        <taxon>Gordoniaceae</taxon>
        <taxon>Gordonia</taxon>
    </lineage>
</organism>
<evidence type="ECO:0008006" key="4">
    <source>
        <dbReference type="Google" id="ProtNLM"/>
    </source>
</evidence>
<gene>
    <name evidence="2" type="ORF">BKA16_002957</name>
</gene>